<evidence type="ECO:0000256" key="5">
    <source>
        <dbReference type="ARBA" id="ARBA00022747"/>
    </source>
</evidence>
<evidence type="ECO:0000313" key="9">
    <source>
        <dbReference type="Proteomes" id="UP000176501"/>
    </source>
</evidence>
<evidence type="ECO:0000256" key="4">
    <source>
        <dbReference type="ARBA" id="ARBA00022691"/>
    </source>
</evidence>
<dbReference type="EMBL" id="MGFE01000005">
    <property type="protein sequence ID" value="OGL99413.1"/>
    <property type="molecule type" value="Genomic_DNA"/>
</dbReference>
<evidence type="ECO:0000256" key="3">
    <source>
        <dbReference type="ARBA" id="ARBA00022679"/>
    </source>
</evidence>
<dbReference type="InterPro" id="IPR050390">
    <property type="entry name" value="C5-Methyltransferase"/>
</dbReference>
<keyword evidence="2 6" id="KW-0489">Methyltransferase</keyword>
<dbReference type="EC" id="2.1.1.37" evidence="1"/>
<dbReference type="GO" id="GO:0009307">
    <property type="term" value="P:DNA restriction-modification system"/>
    <property type="evidence" value="ECO:0007669"/>
    <property type="project" value="UniProtKB-KW"/>
</dbReference>
<keyword evidence="4 6" id="KW-0949">S-adenosyl-L-methionine</keyword>
<dbReference type="GO" id="GO:0032259">
    <property type="term" value="P:methylation"/>
    <property type="evidence" value="ECO:0007669"/>
    <property type="project" value="UniProtKB-KW"/>
</dbReference>
<dbReference type="PANTHER" id="PTHR10629:SF52">
    <property type="entry name" value="DNA (CYTOSINE-5)-METHYLTRANSFERASE 1"/>
    <property type="match status" value="1"/>
</dbReference>
<dbReference type="AlphaFoldDB" id="A0A1F7W9B6"/>
<feature type="active site" evidence="6">
    <location>
        <position position="88"/>
    </location>
</feature>
<dbReference type="GO" id="GO:0003677">
    <property type="term" value="F:DNA binding"/>
    <property type="evidence" value="ECO:0007669"/>
    <property type="project" value="TreeGrafter"/>
</dbReference>
<dbReference type="InterPro" id="IPR029063">
    <property type="entry name" value="SAM-dependent_MTases_sf"/>
</dbReference>
<keyword evidence="3 6" id="KW-0808">Transferase</keyword>
<evidence type="ECO:0000256" key="1">
    <source>
        <dbReference type="ARBA" id="ARBA00011975"/>
    </source>
</evidence>
<dbReference type="InterPro" id="IPR001525">
    <property type="entry name" value="C5_MeTfrase"/>
</dbReference>
<dbReference type="Gene3D" id="3.40.50.150">
    <property type="entry name" value="Vaccinia Virus protein VP39"/>
    <property type="match status" value="1"/>
</dbReference>
<dbReference type="Proteomes" id="UP000176501">
    <property type="component" value="Unassembled WGS sequence"/>
</dbReference>
<evidence type="ECO:0000313" key="8">
    <source>
        <dbReference type="EMBL" id="OGL99413.1"/>
    </source>
</evidence>
<dbReference type="PANTHER" id="PTHR10629">
    <property type="entry name" value="CYTOSINE-SPECIFIC METHYLTRANSFERASE"/>
    <property type="match status" value="1"/>
</dbReference>
<dbReference type="GO" id="GO:0044027">
    <property type="term" value="P:negative regulation of gene expression via chromosomal CpG island methylation"/>
    <property type="evidence" value="ECO:0007669"/>
    <property type="project" value="TreeGrafter"/>
</dbReference>
<reference evidence="8 9" key="1">
    <citation type="journal article" date="2016" name="Nat. Commun.">
        <title>Thousands of microbial genomes shed light on interconnected biogeochemical processes in an aquifer system.</title>
        <authorList>
            <person name="Anantharaman K."/>
            <person name="Brown C.T."/>
            <person name="Hug L.A."/>
            <person name="Sharon I."/>
            <person name="Castelle C.J."/>
            <person name="Probst A.J."/>
            <person name="Thomas B.C."/>
            <person name="Singh A."/>
            <person name="Wilkins M.J."/>
            <person name="Karaoz U."/>
            <person name="Brodie E.L."/>
            <person name="Williams K.H."/>
            <person name="Hubbard S.S."/>
            <person name="Banfield J.F."/>
        </authorList>
    </citation>
    <scope>NUCLEOTIDE SEQUENCE [LARGE SCALE GENOMIC DNA]</scope>
</reference>
<organism evidence="8 9">
    <name type="scientific">Candidatus Uhrbacteria bacterium RIFOXYB2_FULL_57_15</name>
    <dbReference type="NCBI Taxonomy" id="1802422"/>
    <lineage>
        <taxon>Bacteria</taxon>
        <taxon>Candidatus Uhriibacteriota</taxon>
    </lineage>
</organism>
<evidence type="ECO:0000256" key="2">
    <source>
        <dbReference type="ARBA" id="ARBA00022603"/>
    </source>
</evidence>
<comment type="caution">
    <text evidence="8">The sequence shown here is derived from an EMBL/GenBank/DDBJ whole genome shotgun (WGS) entry which is preliminary data.</text>
</comment>
<dbReference type="SUPFAM" id="SSF53335">
    <property type="entry name" value="S-adenosyl-L-methionine-dependent methyltransferases"/>
    <property type="match status" value="1"/>
</dbReference>
<protein>
    <recommendedName>
        <fullName evidence="1">DNA (cytosine-5-)-methyltransferase</fullName>
        <ecNumber evidence="1">2.1.1.37</ecNumber>
    </recommendedName>
</protein>
<evidence type="ECO:0000256" key="7">
    <source>
        <dbReference type="RuleBase" id="RU000416"/>
    </source>
</evidence>
<dbReference type="PROSITE" id="PS51679">
    <property type="entry name" value="SAM_MT_C5"/>
    <property type="match status" value="1"/>
</dbReference>
<proteinExistence type="inferred from homology"/>
<keyword evidence="5" id="KW-0680">Restriction system</keyword>
<dbReference type="Pfam" id="PF00145">
    <property type="entry name" value="DNA_methylase"/>
    <property type="match status" value="1"/>
</dbReference>
<dbReference type="Gene3D" id="3.90.120.10">
    <property type="entry name" value="DNA Methylase, subunit A, domain 2"/>
    <property type="match status" value="1"/>
</dbReference>
<sequence length="375" mass="41771">MRRNKLKKLKSIELFAGAGGMSEGFEQAGFDIRVATDFDADCAVTHQINHSSASFLHAPIQKLTYKNFLDSGNLKIGEIDVMAGGPPCQGFSINAPKRNIGDPRNELFKHYVRIVSMLKPNFVVLENVPGMLSLEGGKVALQIVNAFKRIGYLMEFRVLFAPDFGVPQERRRVIFFGNRLGVKVMFPKASHFPANSLLKPNYVTVYEAIGDLPSPTDSVEFLPYSRKKPSVYALELRNQSEGVFNHGFGILGKKNLERIKHIPPGGSWRDIPLGLLPPGMLKAKRSDHTKRYGRLHPKGLASTILTKCDPHWGAYIHPDQDRTLSVREAARFQGFPDRYRFSGSKSSQYAQVGNAVPIQLARAIAKTIVASYEKC</sequence>
<dbReference type="PRINTS" id="PR00105">
    <property type="entry name" value="C5METTRFRASE"/>
</dbReference>
<dbReference type="GO" id="GO:0003886">
    <property type="term" value="F:DNA (cytosine-5-)-methyltransferase activity"/>
    <property type="evidence" value="ECO:0007669"/>
    <property type="project" value="UniProtKB-EC"/>
</dbReference>
<evidence type="ECO:0000256" key="6">
    <source>
        <dbReference type="PROSITE-ProRule" id="PRU01016"/>
    </source>
</evidence>
<name>A0A1F7W9B6_9BACT</name>
<gene>
    <name evidence="8" type="ORF">A2304_01305</name>
</gene>
<dbReference type="NCBIfam" id="TIGR00675">
    <property type="entry name" value="dcm"/>
    <property type="match status" value="1"/>
</dbReference>
<accession>A0A1F7W9B6</accession>
<comment type="similarity">
    <text evidence="6 7">Belongs to the class I-like SAM-binding methyltransferase superfamily. C5-methyltransferase family.</text>
</comment>